<accession>A0A1H9WC35</accession>
<dbReference type="SUPFAM" id="SSF53300">
    <property type="entry name" value="vWA-like"/>
    <property type="match status" value="1"/>
</dbReference>
<proteinExistence type="predicted"/>
<dbReference type="Proteomes" id="UP000198885">
    <property type="component" value="Unassembled WGS sequence"/>
</dbReference>
<dbReference type="Pfam" id="PF06707">
    <property type="entry name" value="DUF1194"/>
    <property type="match status" value="1"/>
</dbReference>
<dbReference type="RefSeq" id="WP_092695356.1">
    <property type="nucleotide sequence ID" value="NZ_FOGU01000010.1"/>
</dbReference>
<keyword evidence="3" id="KW-1185">Reference proteome</keyword>
<dbReference type="AlphaFoldDB" id="A0A1H9WC35"/>
<evidence type="ECO:0000313" key="2">
    <source>
        <dbReference type="EMBL" id="SES31468.1"/>
    </source>
</evidence>
<dbReference type="STRING" id="641238.SAMN04490244_11055"/>
<feature type="signal peptide" evidence="1">
    <location>
        <begin position="1"/>
        <end position="19"/>
    </location>
</feature>
<evidence type="ECO:0000313" key="3">
    <source>
        <dbReference type="Proteomes" id="UP000198885"/>
    </source>
</evidence>
<dbReference type="OrthoDB" id="9792179at2"/>
<keyword evidence="1" id="KW-0732">Signal</keyword>
<feature type="chain" id="PRO_5011514628" description="VWFA domain-containing protein" evidence="1">
    <location>
        <begin position="20"/>
        <end position="235"/>
    </location>
</feature>
<dbReference type="Gene3D" id="3.40.50.410">
    <property type="entry name" value="von Willebrand factor, type A domain"/>
    <property type="match status" value="1"/>
</dbReference>
<gene>
    <name evidence="2" type="ORF">SAMN04490244_11055</name>
</gene>
<evidence type="ECO:0000256" key="1">
    <source>
        <dbReference type="SAM" id="SignalP"/>
    </source>
</evidence>
<organism evidence="2 3">
    <name type="scientific">Tranquillimonas rosea</name>
    <dbReference type="NCBI Taxonomy" id="641238"/>
    <lineage>
        <taxon>Bacteria</taxon>
        <taxon>Pseudomonadati</taxon>
        <taxon>Pseudomonadota</taxon>
        <taxon>Alphaproteobacteria</taxon>
        <taxon>Rhodobacterales</taxon>
        <taxon>Roseobacteraceae</taxon>
        <taxon>Tranquillimonas</taxon>
    </lineage>
</organism>
<dbReference type="EMBL" id="FOGU01000010">
    <property type="protein sequence ID" value="SES31468.1"/>
    <property type="molecule type" value="Genomic_DNA"/>
</dbReference>
<evidence type="ECO:0008006" key="4">
    <source>
        <dbReference type="Google" id="ProtNLM"/>
    </source>
</evidence>
<sequence length="235" mass="24576">MIVRAAVLAALVLAGPAQGACRLALTLGLDVSGSVDAAEYRQQLDGLADALGRPAVREALLAMPDAPVALSVFEWSGPSVQRLLLDWRRLEGPQDIDATTGRLRAVGRRTAPPETGLGAAMAHGAALLARGPACWRRVLDLSGDGMANAGPRPEEVRDGAALSDVTVNVLVVGRRRAGRAGGAPDLDALEAYFRARVIRGPRAFVEPAEGYDGYADAMARKLLREIEVVAVGAAQ</sequence>
<dbReference type="InterPro" id="IPR036465">
    <property type="entry name" value="vWFA_dom_sf"/>
</dbReference>
<protein>
    <recommendedName>
        <fullName evidence="4">VWFA domain-containing protein</fullName>
    </recommendedName>
</protein>
<dbReference type="InterPro" id="IPR010607">
    <property type="entry name" value="DUF1194"/>
</dbReference>
<name>A0A1H9WC35_9RHOB</name>
<reference evidence="2 3" key="1">
    <citation type="submission" date="2016-10" db="EMBL/GenBank/DDBJ databases">
        <authorList>
            <person name="de Groot N.N."/>
        </authorList>
    </citation>
    <scope>NUCLEOTIDE SEQUENCE [LARGE SCALE GENOMIC DNA]</scope>
    <source>
        <strain evidence="2 3">DSM 23042</strain>
    </source>
</reference>